<name>A0AAW1N1B4_POPJA</name>
<dbReference type="InterPro" id="IPR043502">
    <property type="entry name" value="DNA/RNA_pol_sf"/>
</dbReference>
<comment type="caution">
    <text evidence="1">The sequence shown here is derived from an EMBL/GenBank/DDBJ whole genome shotgun (WGS) entry which is preliminary data.</text>
</comment>
<organism evidence="1 2">
    <name type="scientific">Popillia japonica</name>
    <name type="common">Japanese beetle</name>
    <dbReference type="NCBI Taxonomy" id="7064"/>
    <lineage>
        <taxon>Eukaryota</taxon>
        <taxon>Metazoa</taxon>
        <taxon>Ecdysozoa</taxon>
        <taxon>Arthropoda</taxon>
        <taxon>Hexapoda</taxon>
        <taxon>Insecta</taxon>
        <taxon>Pterygota</taxon>
        <taxon>Neoptera</taxon>
        <taxon>Endopterygota</taxon>
        <taxon>Coleoptera</taxon>
        <taxon>Polyphaga</taxon>
        <taxon>Scarabaeiformia</taxon>
        <taxon>Scarabaeidae</taxon>
        <taxon>Rutelinae</taxon>
        <taxon>Popillia</taxon>
    </lineage>
</organism>
<dbReference type="SUPFAM" id="SSF56672">
    <property type="entry name" value="DNA/RNA polymerases"/>
    <property type="match status" value="1"/>
</dbReference>
<keyword evidence="2" id="KW-1185">Reference proteome</keyword>
<accession>A0AAW1N1B4</accession>
<dbReference type="EMBL" id="JASPKY010000015">
    <property type="protein sequence ID" value="KAK9753067.1"/>
    <property type="molecule type" value="Genomic_DNA"/>
</dbReference>
<reference evidence="1 2" key="1">
    <citation type="journal article" date="2024" name="BMC Genomics">
        <title>De novo assembly and annotation of Popillia japonica's genome with initial clues to its potential as an invasive pest.</title>
        <authorList>
            <person name="Cucini C."/>
            <person name="Boschi S."/>
            <person name="Funari R."/>
            <person name="Cardaioli E."/>
            <person name="Iannotti N."/>
            <person name="Marturano G."/>
            <person name="Paoli F."/>
            <person name="Bruttini M."/>
            <person name="Carapelli A."/>
            <person name="Frati F."/>
            <person name="Nardi F."/>
        </authorList>
    </citation>
    <scope>NUCLEOTIDE SEQUENCE [LARGE SCALE GENOMIC DNA]</scope>
    <source>
        <strain evidence="1">DMR45628</strain>
    </source>
</reference>
<proteinExistence type="predicted"/>
<protein>
    <submittedName>
        <fullName evidence="1">Uncharacterized protein</fullName>
    </submittedName>
</protein>
<dbReference type="AlphaFoldDB" id="A0AAW1N1B4"/>
<dbReference type="GO" id="GO:0071897">
    <property type="term" value="P:DNA biosynthetic process"/>
    <property type="evidence" value="ECO:0007669"/>
    <property type="project" value="UniProtKB-ARBA"/>
</dbReference>
<evidence type="ECO:0000313" key="1">
    <source>
        <dbReference type="EMBL" id="KAK9753067.1"/>
    </source>
</evidence>
<sequence>MYRQVQVDSQDANHQLIFWRQDPSHKLQTYKLNTVTYGTTTAPFLAERCLKQLAIENRENYPNASQTLETDFYVDDLLTGFDTELAIENRENYPNASQTLETDFYVDDLLTGFDTEEIALQVAEDLIAILKKGRFELRKWW</sequence>
<dbReference type="PANTHER" id="PTHR47331">
    <property type="entry name" value="PHD-TYPE DOMAIN-CONTAINING PROTEIN"/>
    <property type="match status" value="1"/>
</dbReference>
<evidence type="ECO:0000313" key="2">
    <source>
        <dbReference type="Proteomes" id="UP001458880"/>
    </source>
</evidence>
<dbReference type="Proteomes" id="UP001458880">
    <property type="component" value="Unassembled WGS sequence"/>
</dbReference>
<gene>
    <name evidence="1" type="ORF">QE152_g3697</name>
</gene>